<evidence type="ECO:0000256" key="1">
    <source>
        <dbReference type="ARBA" id="ARBA00022448"/>
    </source>
</evidence>
<evidence type="ECO:0000256" key="2">
    <source>
        <dbReference type="ARBA" id="ARBA00022741"/>
    </source>
</evidence>
<feature type="domain" description="ABC transporter" evidence="4">
    <location>
        <begin position="13"/>
        <end position="238"/>
    </location>
</feature>
<dbReference type="Proteomes" id="UP000277094">
    <property type="component" value="Unassembled WGS sequence"/>
</dbReference>
<comment type="caution">
    <text evidence="5">The sequence shown here is derived from an EMBL/GenBank/DDBJ whole genome shotgun (WGS) entry which is preliminary data.</text>
</comment>
<evidence type="ECO:0000259" key="4">
    <source>
        <dbReference type="PROSITE" id="PS50893"/>
    </source>
</evidence>
<keyword evidence="6" id="KW-1185">Reference proteome</keyword>
<dbReference type="GO" id="GO:0016887">
    <property type="term" value="F:ATP hydrolysis activity"/>
    <property type="evidence" value="ECO:0007669"/>
    <property type="project" value="InterPro"/>
</dbReference>
<dbReference type="EMBL" id="RJSG01000002">
    <property type="protein sequence ID" value="RNL80216.1"/>
    <property type="molecule type" value="Genomic_DNA"/>
</dbReference>
<proteinExistence type="predicted"/>
<dbReference type="InterPro" id="IPR017871">
    <property type="entry name" value="ABC_transporter-like_CS"/>
</dbReference>
<dbReference type="SMART" id="SM00382">
    <property type="entry name" value="AAA"/>
    <property type="match status" value="1"/>
</dbReference>
<keyword evidence="2" id="KW-0547">Nucleotide-binding</keyword>
<dbReference type="GO" id="GO:0005524">
    <property type="term" value="F:ATP binding"/>
    <property type="evidence" value="ECO:0007669"/>
    <property type="project" value="UniProtKB-KW"/>
</dbReference>
<dbReference type="SUPFAM" id="SSF52540">
    <property type="entry name" value="P-loop containing nucleoside triphosphate hydrolases"/>
    <property type="match status" value="1"/>
</dbReference>
<dbReference type="PANTHER" id="PTHR42939">
    <property type="entry name" value="ABC TRANSPORTER ATP-BINDING PROTEIN ALBC-RELATED"/>
    <property type="match status" value="1"/>
</dbReference>
<dbReference type="PANTHER" id="PTHR42939:SF1">
    <property type="entry name" value="ABC TRANSPORTER ATP-BINDING PROTEIN ALBC-RELATED"/>
    <property type="match status" value="1"/>
</dbReference>
<evidence type="ECO:0000256" key="3">
    <source>
        <dbReference type="ARBA" id="ARBA00022840"/>
    </source>
</evidence>
<organism evidence="5 6">
    <name type="scientific">Nocardioides marmorisolisilvae</name>
    <dbReference type="NCBI Taxonomy" id="1542737"/>
    <lineage>
        <taxon>Bacteria</taxon>
        <taxon>Bacillati</taxon>
        <taxon>Actinomycetota</taxon>
        <taxon>Actinomycetes</taxon>
        <taxon>Propionibacteriales</taxon>
        <taxon>Nocardioidaceae</taxon>
        <taxon>Nocardioides</taxon>
    </lineage>
</organism>
<dbReference type="InterPro" id="IPR003439">
    <property type="entry name" value="ABC_transporter-like_ATP-bd"/>
</dbReference>
<dbReference type="CDD" id="cd03230">
    <property type="entry name" value="ABC_DR_subfamily_A"/>
    <property type="match status" value="1"/>
</dbReference>
<dbReference type="AlphaFoldDB" id="A0A3N0DXJ0"/>
<keyword evidence="1" id="KW-0813">Transport</keyword>
<dbReference type="InterPro" id="IPR003593">
    <property type="entry name" value="AAA+_ATPase"/>
</dbReference>
<dbReference type="InterPro" id="IPR027417">
    <property type="entry name" value="P-loop_NTPase"/>
</dbReference>
<accession>A0A3N0DXJ0</accession>
<dbReference type="Pfam" id="PF00005">
    <property type="entry name" value="ABC_tran"/>
    <property type="match status" value="1"/>
</dbReference>
<dbReference type="InterPro" id="IPR051782">
    <property type="entry name" value="ABC_Transporter_VariousFunc"/>
</dbReference>
<evidence type="ECO:0000313" key="6">
    <source>
        <dbReference type="Proteomes" id="UP000277094"/>
    </source>
</evidence>
<evidence type="ECO:0000313" key="5">
    <source>
        <dbReference type="EMBL" id="RNL80216.1"/>
    </source>
</evidence>
<reference evidence="5 6" key="1">
    <citation type="submission" date="2018-11" db="EMBL/GenBank/DDBJ databases">
        <authorList>
            <person name="Li F."/>
        </authorList>
    </citation>
    <scope>NUCLEOTIDE SEQUENCE [LARGE SCALE GENOMIC DNA]</scope>
    <source>
        <strain evidence="5 6">KIS18-7</strain>
    </source>
</reference>
<gene>
    <name evidence="5" type="ORF">EFL95_15070</name>
</gene>
<protein>
    <submittedName>
        <fullName evidence="5">ABC transporter ATP-binding protein</fullName>
    </submittedName>
</protein>
<sequence length="310" mass="33165">MVITQPAAPGPAIRLDDLTKTFGPLHAVSGLTLEVAAGQVFGFLGPNGAGKSTTIRMIMGLSAPSSGTATVLGTDAWDDGPGVRARIGYLAGELALPPRLTGDAILGWTARARNVENRSRRHELAERFQADLRRPVGTLSKGNRQKIGIIRAFEHDPELLVLDEPTSGLDPLLQKQFDDLLAETVQRGRTVFLSSHELDEVQRVAHNIAIIRGGELVLADTVSALRARAPRSVELTFSAPVDKAEFDALPGVQVLGQQNGRLVLAVSGEVGPLLEAAASHHAIDILARPADLDVLFRSFYRAPQEVPVAR</sequence>
<dbReference type="OrthoDB" id="9804819at2"/>
<name>A0A3N0DXJ0_9ACTN</name>
<dbReference type="RefSeq" id="WP_123234717.1">
    <property type="nucleotide sequence ID" value="NZ_RJSG01000002.1"/>
</dbReference>
<dbReference type="PROSITE" id="PS00211">
    <property type="entry name" value="ABC_TRANSPORTER_1"/>
    <property type="match status" value="1"/>
</dbReference>
<dbReference type="Gene3D" id="3.40.50.300">
    <property type="entry name" value="P-loop containing nucleotide triphosphate hydrolases"/>
    <property type="match status" value="1"/>
</dbReference>
<keyword evidence="3 5" id="KW-0067">ATP-binding</keyword>
<dbReference type="PROSITE" id="PS50893">
    <property type="entry name" value="ABC_TRANSPORTER_2"/>
    <property type="match status" value="1"/>
</dbReference>